<keyword evidence="2" id="KW-1185">Reference proteome</keyword>
<proteinExistence type="predicted"/>
<sequence length="159" mass="18099">MIDQFQGLLKTVGEEGQDDIRDVRNAESTQNLIGGNIDDIKQQQEAFRVTDREKRLEIAFLQSGKFKEALQSQLEWLNETQDLIANQKPPSADYKVAKAQLQEQKILQRMVDDRAQAVSSLLAMGEDIVKQSEGAEKDQIKSQLGDFVKQWERCEAGCW</sequence>
<evidence type="ECO:0000313" key="2">
    <source>
        <dbReference type="Proteomes" id="UP000749559"/>
    </source>
</evidence>
<accession>A0A8S4QFZ7</accession>
<gene>
    <name evidence="1" type="ORF">OFUS_LOCUS26928</name>
</gene>
<reference evidence="1" key="1">
    <citation type="submission" date="2022-03" db="EMBL/GenBank/DDBJ databases">
        <authorList>
            <person name="Martin C."/>
        </authorList>
    </citation>
    <scope>NUCLEOTIDE SEQUENCE</scope>
</reference>
<dbReference type="Proteomes" id="UP000749559">
    <property type="component" value="Unassembled WGS sequence"/>
</dbReference>
<dbReference type="SUPFAM" id="SSF46966">
    <property type="entry name" value="Spectrin repeat"/>
    <property type="match status" value="1"/>
</dbReference>
<dbReference type="AlphaFoldDB" id="A0A8S4QFZ7"/>
<dbReference type="Pfam" id="PF00435">
    <property type="entry name" value="Spectrin"/>
    <property type="match status" value="1"/>
</dbReference>
<organism evidence="1 2">
    <name type="scientific">Owenia fusiformis</name>
    <name type="common">Polychaete worm</name>
    <dbReference type="NCBI Taxonomy" id="6347"/>
    <lineage>
        <taxon>Eukaryota</taxon>
        <taxon>Metazoa</taxon>
        <taxon>Spiralia</taxon>
        <taxon>Lophotrochozoa</taxon>
        <taxon>Annelida</taxon>
        <taxon>Polychaeta</taxon>
        <taxon>Sedentaria</taxon>
        <taxon>Canalipalpata</taxon>
        <taxon>Sabellida</taxon>
        <taxon>Oweniida</taxon>
        <taxon>Oweniidae</taxon>
        <taxon>Owenia</taxon>
    </lineage>
</organism>
<protein>
    <submittedName>
        <fullName evidence="1">Uncharacterized protein</fullName>
    </submittedName>
</protein>
<dbReference type="InterPro" id="IPR018159">
    <property type="entry name" value="Spectrin/alpha-actinin"/>
</dbReference>
<dbReference type="InterPro" id="IPR002017">
    <property type="entry name" value="Spectrin_repeat"/>
</dbReference>
<evidence type="ECO:0000313" key="1">
    <source>
        <dbReference type="EMBL" id="CAH1803323.1"/>
    </source>
</evidence>
<dbReference type="Gene3D" id="1.20.58.60">
    <property type="match status" value="1"/>
</dbReference>
<dbReference type="EMBL" id="CAIIXF020000521">
    <property type="protein sequence ID" value="CAH1803323.1"/>
    <property type="molecule type" value="Genomic_DNA"/>
</dbReference>
<name>A0A8S4QFZ7_OWEFU</name>
<dbReference type="SMART" id="SM00150">
    <property type="entry name" value="SPEC"/>
    <property type="match status" value="1"/>
</dbReference>
<dbReference type="OrthoDB" id="6288103at2759"/>
<comment type="caution">
    <text evidence="1">The sequence shown here is derived from an EMBL/GenBank/DDBJ whole genome shotgun (WGS) entry which is preliminary data.</text>
</comment>